<reference evidence="2 4" key="2">
    <citation type="submission" date="2019-11" db="EMBL/GenBank/DDBJ databases">
        <title>Streptococcis sp. isolated from the respiratory tract of Marmot.</title>
        <authorList>
            <person name="Zhang G."/>
        </authorList>
    </citation>
    <scope>NUCLEOTIDE SEQUENCE [LARGE SCALE GENOMIC DNA]</scope>
    <source>
        <strain evidence="2">Zg-86</strain>
        <strain evidence="4">zg-86</strain>
    </source>
</reference>
<dbReference type="CDD" id="cd00093">
    <property type="entry name" value="HTH_XRE"/>
    <property type="match status" value="1"/>
</dbReference>
<comment type="caution">
    <text evidence="3">The sequence shown here is derived from an EMBL/GenBank/DDBJ whole genome shotgun (WGS) entry which is preliminary data.</text>
</comment>
<sequence>MSEEGFGDKVRRLREAKKLTREQFCEDETELTVRQLTRIEQGESKPTLTKIFFIAHRLGLSLFELMPDYVYLPDQYIKLKYDLLRTPTYNRVDLVEKRNVKLRKIYDEFYDDLPDSEQLAIDAFQSTVDVLESKSTTFGREIVRCHVPYLQCKQKYSVNDLLVLRLFIEHMYLEEIEIDSGEGDVFLSLVMTLPKQIGLMEPDDLFVLRNVMLAAIRVLGSKAMYLFLPDLFEGLDRIMRITQDFQKYPILSMVRWKYELMVHRDVKRAYAYCREAIVFAQLMGDRHLMNQLSAQWQTDRSDFLTFLSC</sequence>
<dbReference type="EMBL" id="WUBJ01000001">
    <property type="protein sequence ID" value="MWV55543.1"/>
    <property type="molecule type" value="Genomic_DNA"/>
</dbReference>
<dbReference type="RefSeq" id="WP_154607597.1">
    <property type="nucleotide sequence ID" value="NZ_CP072115.1"/>
</dbReference>
<dbReference type="InterPro" id="IPR040799">
    <property type="entry name" value="ComR_TPR"/>
</dbReference>
<dbReference type="EMBL" id="WLCG01000001">
    <property type="protein sequence ID" value="MTB63479.1"/>
    <property type="molecule type" value="Genomic_DNA"/>
</dbReference>
<dbReference type="Pfam" id="PF01381">
    <property type="entry name" value="HTH_3"/>
    <property type="match status" value="1"/>
</dbReference>
<gene>
    <name evidence="2" type="ORF">GGG87_00435</name>
    <name evidence="3" type="ORF">GGH11_00850</name>
</gene>
<proteinExistence type="predicted"/>
<reference evidence="3 5" key="1">
    <citation type="submission" date="2019-10" db="EMBL/GenBank/DDBJ databases">
        <title>Streptococcis sp, isolated from the respiratory tract of Marmot.</title>
        <authorList>
            <person name="Zhang G."/>
        </authorList>
    </citation>
    <scope>NUCLEOTIDE SEQUENCE [LARGE SCALE GENOMIC DNA]</scope>
    <source>
        <strain evidence="3">Zg-70</strain>
        <strain evidence="5">zg-70</strain>
    </source>
</reference>
<dbReference type="PROSITE" id="PS50943">
    <property type="entry name" value="HTH_CROC1"/>
    <property type="match status" value="1"/>
</dbReference>
<dbReference type="Proteomes" id="UP000435060">
    <property type="component" value="Unassembled WGS sequence"/>
</dbReference>
<feature type="domain" description="HTH cro/C1-type" evidence="1">
    <location>
        <begin position="10"/>
        <end position="65"/>
    </location>
</feature>
<dbReference type="InterPro" id="IPR010982">
    <property type="entry name" value="Lambda_DNA-bd_dom_sf"/>
</dbReference>
<evidence type="ECO:0000259" key="1">
    <source>
        <dbReference type="PROSITE" id="PS50943"/>
    </source>
</evidence>
<evidence type="ECO:0000313" key="5">
    <source>
        <dbReference type="Proteomes" id="UP000435423"/>
    </source>
</evidence>
<dbReference type="Pfam" id="PF18710">
    <property type="entry name" value="ComR_TPR"/>
    <property type="match status" value="1"/>
</dbReference>
<dbReference type="SUPFAM" id="SSF47413">
    <property type="entry name" value="lambda repressor-like DNA-binding domains"/>
    <property type="match status" value="1"/>
</dbReference>
<dbReference type="Gene3D" id="1.10.260.40">
    <property type="entry name" value="lambda repressor-like DNA-binding domains"/>
    <property type="match status" value="1"/>
</dbReference>
<organism evidence="3 5">
    <name type="scientific">Streptococcus zhangguiae</name>
    <dbReference type="NCBI Taxonomy" id="2664091"/>
    <lineage>
        <taxon>Bacteria</taxon>
        <taxon>Bacillati</taxon>
        <taxon>Bacillota</taxon>
        <taxon>Bacilli</taxon>
        <taxon>Lactobacillales</taxon>
        <taxon>Streptococcaceae</taxon>
        <taxon>Streptococcus</taxon>
    </lineage>
</organism>
<dbReference type="Proteomes" id="UP000435423">
    <property type="component" value="Unassembled WGS sequence"/>
</dbReference>
<dbReference type="SMART" id="SM00530">
    <property type="entry name" value="HTH_XRE"/>
    <property type="match status" value="1"/>
</dbReference>
<name>A0A6I4RGH3_9STRE</name>
<keyword evidence="4" id="KW-1185">Reference proteome</keyword>
<evidence type="ECO:0000313" key="3">
    <source>
        <dbReference type="EMBL" id="MWV55543.1"/>
    </source>
</evidence>
<evidence type="ECO:0000313" key="2">
    <source>
        <dbReference type="EMBL" id="MTB63479.1"/>
    </source>
</evidence>
<accession>A0A6I4RGH3</accession>
<dbReference type="InterPro" id="IPR001387">
    <property type="entry name" value="Cro/C1-type_HTH"/>
</dbReference>
<protein>
    <submittedName>
        <fullName evidence="3">Helix-turn-helix domain-containing protein</fullName>
    </submittedName>
</protein>
<evidence type="ECO:0000313" key="4">
    <source>
        <dbReference type="Proteomes" id="UP000435060"/>
    </source>
</evidence>
<dbReference type="AlphaFoldDB" id="A0A6I4RGH3"/>
<dbReference type="GO" id="GO:0003677">
    <property type="term" value="F:DNA binding"/>
    <property type="evidence" value="ECO:0007669"/>
    <property type="project" value="InterPro"/>
</dbReference>